<protein>
    <submittedName>
        <fullName evidence="2">Uncharacterized protein</fullName>
    </submittedName>
</protein>
<evidence type="ECO:0000256" key="1">
    <source>
        <dbReference type="SAM" id="SignalP"/>
    </source>
</evidence>
<dbReference type="AlphaFoldDB" id="A0A061A3F9"/>
<reference evidence="2" key="2">
    <citation type="submission" date="2014-03" db="EMBL/GenBank/DDBJ databases">
        <authorList>
            <person name="Genoscope - CEA"/>
        </authorList>
    </citation>
    <scope>NUCLEOTIDE SEQUENCE</scope>
</reference>
<dbReference type="STRING" id="8022.A0A061A3F9"/>
<dbReference type="GO" id="GO:0047464">
    <property type="term" value="F:heparosan-N-sulfate-glucuronate 5-epimerase activity"/>
    <property type="evidence" value="ECO:0007669"/>
    <property type="project" value="InterPro"/>
</dbReference>
<dbReference type="GO" id="GO:0015012">
    <property type="term" value="P:heparan sulfate proteoglycan biosynthetic process"/>
    <property type="evidence" value="ECO:0007669"/>
    <property type="project" value="InterPro"/>
</dbReference>
<feature type="chain" id="PRO_5001593435" evidence="1">
    <location>
        <begin position="19"/>
        <end position="130"/>
    </location>
</feature>
<dbReference type="PANTHER" id="PTHR13174:SF3">
    <property type="entry name" value="D-GLUCURONYL C5-EPIMERASE"/>
    <property type="match status" value="1"/>
</dbReference>
<dbReference type="GO" id="GO:0005794">
    <property type="term" value="C:Golgi apparatus"/>
    <property type="evidence" value="ECO:0007669"/>
    <property type="project" value="TreeGrafter"/>
</dbReference>
<accession>A0A061A3F9</accession>
<proteinExistence type="predicted"/>
<dbReference type="Proteomes" id="UP000193380">
    <property type="component" value="Unassembled WGS sequence"/>
</dbReference>
<evidence type="ECO:0000313" key="3">
    <source>
        <dbReference type="Proteomes" id="UP000193380"/>
    </source>
</evidence>
<organism evidence="2 3">
    <name type="scientific">Oncorhynchus mykiss</name>
    <name type="common">Rainbow trout</name>
    <name type="synonym">Salmo gairdneri</name>
    <dbReference type="NCBI Taxonomy" id="8022"/>
    <lineage>
        <taxon>Eukaryota</taxon>
        <taxon>Metazoa</taxon>
        <taxon>Chordata</taxon>
        <taxon>Craniata</taxon>
        <taxon>Vertebrata</taxon>
        <taxon>Euteleostomi</taxon>
        <taxon>Actinopterygii</taxon>
        <taxon>Neopterygii</taxon>
        <taxon>Teleostei</taxon>
        <taxon>Protacanthopterygii</taxon>
        <taxon>Salmoniformes</taxon>
        <taxon>Salmonidae</taxon>
        <taxon>Salmoninae</taxon>
        <taxon>Oncorhynchus</taxon>
    </lineage>
</organism>
<evidence type="ECO:0000313" key="2">
    <source>
        <dbReference type="EMBL" id="CDR09939.1"/>
    </source>
</evidence>
<dbReference type="PaxDb" id="8022-A0A061A3F9"/>
<dbReference type="InterPro" id="IPR039721">
    <property type="entry name" value="C5-epimerase"/>
</dbReference>
<dbReference type="PANTHER" id="PTHR13174">
    <property type="entry name" value="D-GLUCURONYL C5-EPIMERASE"/>
    <property type="match status" value="1"/>
</dbReference>
<dbReference type="EMBL" id="FR971046">
    <property type="protein sequence ID" value="CDR09939.1"/>
    <property type="molecule type" value="Genomic_DNA"/>
</dbReference>
<feature type="signal peptide" evidence="1">
    <location>
        <begin position="1"/>
        <end position="18"/>
    </location>
</feature>
<reference evidence="2" key="1">
    <citation type="journal article" date="2014" name="Nat. Commun.">
        <title>The rainbow trout genome provides novel insights into evolution after whole-genome duplication in vertebrates.</title>
        <authorList>
            <person name="Berthelot C."/>
            <person name="Brunet F."/>
            <person name="Chalopin D."/>
            <person name="Juanchich A."/>
            <person name="Bernard M."/>
            <person name="Noel B."/>
            <person name="Bento P."/>
            <person name="Da Silva C."/>
            <person name="Labadie K."/>
            <person name="Alberti A."/>
            <person name="Aury J.M."/>
            <person name="Louis A."/>
            <person name="Dehais P."/>
            <person name="Bardou P."/>
            <person name="Montfort J."/>
            <person name="Klopp C."/>
            <person name="Cabau C."/>
            <person name="Gaspin C."/>
            <person name="Thorgaard G.H."/>
            <person name="Boussaha M."/>
            <person name="Quillet E."/>
            <person name="Guyomard R."/>
            <person name="Galiana D."/>
            <person name="Bobe J."/>
            <person name="Volff J.N."/>
            <person name="Genet C."/>
            <person name="Wincker P."/>
            <person name="Jaillon O."/>
            <person name="Roest Crollius H."/>
            <person name="Guiguen Y."/>
        </authorList>
    </citation>
    <scope>NUCLEOTIDE SEQUENCE [LARGE SCALE GENOMIC DNA]</scope>
</reference>
<keyword evidence="1" id="KW-0732">Signal</keyword>
<sequence length="130" mass="14152">MLVPQLTMFSCVITVSLCNLSPCPPGVPLSTQWGPQGYFYAIQIAQYGLSHYSKNLTERPPHVELYDAAEEKDNRAGSPSGPWTVPKGCSLTRLHDKGRATTVRQFSAPGRMAAAHVCLSVCVCVCVLRD</sequence>
<gene>
    <name evidence="2" type="ORF">GSONMT00011288001</name>
</gene>
<name>A0A061A3F9_ONCMY</name>